<evidence type="ECO:0000313" key="12">
    <source>
        <dbReference type="Proteomes" id="UP001597353"/>
    </source>
</evidence>
<dbReference type="PANTHER" id="PTHR32234:SF0">
    <property type="entry name" value="THIOL:DISULFIDE INTERCHANGE PROTEIN DSBD"/>
    <property type="match status" value="1"/>
</dbReference>
<evidence type="ECO:0000256" key="7">
    <source>
        <dbReference type="SAM" id="Phobius"/>
    </source>
</evidence>
<feature type="transmembrane region" description="Helical" evidence="7">
    <location>
        <begin position="194"/>
        <end position="224"/>
    </location>
</feature>
<feature type="domain" description="Cytochrome C biogenesis protein transmembrane" evidence="9">
    <location>
        <begin position="194"/>
        <end position="408"/>
    </location>
</feature>
<dbReference type="Pfam" id="PF02683">
    <property type="entry name" value="DsbD_TM"/>
    <property type="match status" value="1"/>
</dbReference>
<evidence type="ECO:0000256" key="6">
    <source>
        <dbReference type="ARBA" id="ARBA00023284"/>
    </source>
</evidence>
<accession>A0ABW4S3W6</accession>
<dbReference type="NCBIfam" id="NF001419">
    <property type="entry name" value="PRK00293.1"/>
    <property type="match status" value="1"/>
</dbReference>
<dbReference type="InterPro" id="IPR003834">
    <property type="entry name" value="Cyt_c_assmbl_TM_dom"/>
</dbReference>
<keyword evidence="12" id="KW-1185">Reference proteome</keyword>
<name>A0ABW4S3W6_9RHOB</name>
<comment type="subcellular location">
    <subcellularLocation>
        <location evidence="1">Membrane</location>
        <topology evidence="1">Multi-pass membrane protein</topology>
    </subcellularLocation>
</comment>
<feature type="transmembrane region" description="Helical" evidence="7">
    <location>
        <begin position="390"/>
        <end position="408"/>
    </location>
</feature>
<organism evidence="11 12">
    <name type="scientific">Halodurantibacterium flavum</name>
    <dbReference type="NCBI Taxonomy" id="1382802"/>
    <lineage>
        <taxon>Bacteria</taxon>
        <taxon>Pseudomonadati</taxon>
        <taxon>Pseudomonadota</taxon>
        <taxon>Alphaproteobacteria</taxon>
        <taxon>Rhodobacterales</taxon>
        <taxon>Paracoccaceae</taxon>
        <taxon>Halodurantibacterium</taxon>
    </lineage>
</organism>
<keyword evidence="5 7" id="KW-0472">Membrane</keyword>
<feature type="domain" description="Thiol:disulfide interchange protein DsbD N-terminal" evidence="10">
    <location>
        <begin position="45"/>
        <end position="148"/>
    </location>
</feature>
<feature type="transmembrane region" description="Helical" evidence="7">
    <location>
        <begin position="446"/>
        <end position="464"/>
    </location>
</feature>
<feature type="chain" id="PRO_5045969000" evidence="8">
    <location>
        <begin position="28"/>
        <end position="604"/>
    </location>
</feature>
<sequence>MMSATYISAALAAMRLAAASLILTVLAGIAAAQGFPTTSATVGAPIPADEAFRLDVTVREDGAHLLEWEIAEGYYLYRDHLAAVAADGASLPLDTEPGVVKDDPTFGAMEVYYGAAQAELPAAAGPVEITYQGCQDDGICYPPQTVTLAAADGAAPASEASSPVAAPATSAAGVTLADDAGLLDGLSARGGPALVLGAFLVFGLLLAFTPCVFPMFPILAGILAGQGGTLTARRGAALSLAYVLAMASAFGLLGVAAAWSGANLQLVLQSPAAVMVVAAIFVALALSMFGLFELNLPASWTARISGLGGRGGTLGGAAALGFTSALIVGPCVTAPLAGALLYIAQSGDVALGAAALFAMGLGHGVPLLLVGIFGARILPRAGGWMEGAKRVFGFVFLALAIWLLSRLIPGQATLALWAALLVAAGVFLGALDLLPKDADVGPRAGRTAGILALLAGGIMALGAASGGDDPLRPLAGLTRAPDDDDGGETVFAQATSSETLAASLASAQGPAMVYVTADWCVTCRVIDRRVLPDVGVRAALDPLTLIKADVSDFGPEGQAMLKELGAVGPPTMIFLDGGRAEVPGTRLVGTPGTDDLIRSAEALR</sequence>
<evidence type="ECO:0000259" key="9">
    <source>
        <dbReference type="Pfam" id="PF02683"/>
    </source>
</evidence>
<feature type="transmembrane region" description="Helical" evidence="7">
    <location>
        <begin position="414"/>
        <end position="434"/>
    </location>
</feature>
<evidence type="ECO:0000256" key="1">
    <source>
        <dbReference type="ARBA" id="ARBA00004141"/>
    </source>
</evidence>
<evidence type="ECO:0000256" key="5">
    <source>
        <dbReference type="ARBA" id="ARBA00023136"/>
    </source>
</evidence>
<evidence type="ECO:0000313" key="11">
    <source>
        <dbReference type="EMBL" id="MFD1912071.1"/>
    </source>
</evidence>
<keyword evidence="8" id="KW-0732">Signal</keyword>
<dbReference type="GO" id="GO:0047134">
    <property type="term" value="F:protein-disulfide reductase [NAD(P)H] activity"/>
    <property type="evidence" value="ECO:0007669"/>
    <property type="project" value="UniProtKB-EC"/>
</dbReference>
<dbReference type="Gene3D" id="3.40.30.10">
    <property type="entry name" value="Glutaredoxin"/>
    <property type="match status" value="1"/>
</dbReference>
<dbReference type="SUPFAM" id="SSF52833">
    <property type="entry name" value="Thioredoxin-like"/>
    <property type="match status" value="1"/>
</dbReference>
<protein>
    <submittedName>
        <fullName evidence="11">Protein-disulfide reductase DsbD</fullName>
        <ecNumber evidence="11">1.8.1.8</ecNumber>
    </submittedName>
</protein>
<keyword evidence="6" id="KW-0676">Redox-active center</keyword>
<evidence type="ECO:0000256" key="2">
    <source>
        <dbReference type="ARBA" id="ARBA00022692"/>
    </source>
</evidence>
<dbReference type="InterPro" id="IPR036929">
    <property type="entry name" value="DsbDN_sf"/>
</dbReference>
<reference evidence="12" key="1">
    <citation type="journal article" date="2019" name="Int. J. Syst. Evol. Microbiol.">
        <title>The Global Catalogue of Microorganisms (GCM) 10K type strain sequencing project: providing services to taxonomists for standard genome sequencing and annotation.</title>
        <authorList>
            <consortium name="The Broad Institute Genomics Platform"/>
            <consortium name="The Broad Institute Genome Sequencing Center for Infectious Disease"/>
            <person name="Wu L."/>
            <person name="Ma J."/>
        </authorList>
    </citation>
    <scope>NUCLEOTIDE SEQUENCE [LARGE SCALE GENOMIC DNA]</scope>
    <source>
        <strain evidence="12">CGMCC 4.7242</strain>
    </source>
</reference>
<dbReference type="SUPFAM" id="SSF74863">
    <property type="entry name" value="Thiol:disulfide interchange protein DsbD, N-terminal domain (DsbD-alpha)"/>
    <property type="match status" value="1"/>
</dbReference>
<feature type="transmembrane region" description="Helical" evidence="7">
    <location>
        <begin position="236"/>
        <end position="260"/>
    </location>
</feature>
<feature type="transmembrane region" description="Helical" evidence="7">
    <location>
        <begin position="317"/>
        <end position="343"/>
    </location>
</feature>
<evidence type="ECO:0000259" key="10">
    <source>
        <dbReference type="Pfam" id="PF11412"/>
    </source>
</evidence>
<dbReference type="EC" id="1.8.1.8" evidence="11"/>
<evidence type="ECO:0000256" key="4">
    <source>
        <dbReference type="ARBA" id="ARBA00022989"/>
    </source>
</evidence>
<feature type="transmembrane region" description="Helical" evidence="7">
    <location>
        <begin position="272"/>
        <end position="296"/>
    </location>
</feature>
<keyword evidence="2 7" id="KW-0812">Transmembrane</keyword>
<dbReference type="Proteomes" id="UP001597353">
    <property type="component" value="Unassembled WGS sequence"/>
</dbReference>
<evidence type="ECO:0000256" key="3">
    <source>
        <dbReference type="ARBA" id="ARBA00022748"/>
    </source>
</evidence>
<dbReference type="Pfam" id="PF11412">
    <property type="entry name" value="DsbD_N"/>
    <property type="match status" value="1"/>
</dbReference>
<dbReference type="InterPro" id="IPR028250">
    <property type="entry name" value="DsbDN"/>
</dbReference>
<dbReference type="RefSeq" id="WP_390260387.1">
    <property type="nucleotide sequence ID" value="NZ_JBHUGH010000005.1"/>
</dbReference>
<keyword evidence="11" id="KW-0560">Oxidoreductase</keyword>
<keyword evidence="4 7" id="KW-1133">Transmembrane helix</keyword>
<feature type="signal peptide" evidence="8">
    <location>
        <begin position="1"/>
        <end position="27"/>
    </location>
</feature>
<dbReference type="InterPro" id="IPR036249">
    <property type="entry name" value="Thioredoxin-like_sf"/>
</dbReference>
<feature type="transmembrane region" description="Helical" evidence="7">
    <location>
        <begin position="349"/>
        <end position="378"/>
    </location>
</feature>
<dbReference type="EMBL" id="JBHUGH010000005">
    <property type="protein sequence ID" value="MFD1912071.1"/>
    <property type="molecule type" value="Genomic_DNA"/>
</dbReference>
<keyword evidence="3" id="KW-0201">Cytochrome c-type biogenesis</keyword>
<dbReference type="InterPro" id="IPR017937">
    <property type="entry name" value="Thioredoxin_CS"/>
</dbReference>
<proteinExistence type="predicted"/>
<dbReference type="PROSITE" id="PS00194">
    <property type="entry name" value="THIOREDOXIN_1"/>
    <property type="match status" value="1"/>
</dbReference>
<comment type="caution">
    <text evidence="11">The sequence shown here is derived from an EMBL/GenBank/DDBJ whole genome shotgun (WGS) entry which is preliminary data.</text>
</comment>
<dbReference type="PANTHER" id="PTHR32234">
    <property type="entry name" value="THIOL:DISULFIDE INTERCHANGE PROTEIN DSBD"/>
    <property type="match status" value="1"/>
</dbReference>
<evidence type="ECO:0000256" key="8">
    <source>
        <dbReference type="SAM" id="SignalP"/>
    </source>
</evidence>
<gene>
    <name evidence="11" type="primary">dsbD</name>
    <name evidence="11" type="ORF">ACFSGJ_07570</name>
</gene>
<dbReference type="Gene3D" id="2.60.40.1250">
    <property type="entry name" value="Thiol:disulfide interchange protein DsbD, N-terminal domain"/>
    <property type="match status" value="1"/>
</dbReference>